<comment type="similarity">
    <text evidence="1">Belongs to the spermidine/spermine synthase family.</text>
</comment>
<protein>
    <submittedName>
        <fullName evidence="5">Spermine/spermidine synthase family protein</fullName>
    </submittedName>
</protein>
<feature type="non-terminal residue" evidence="5">
    <location>
        <position position="1"/>
    </location>
</feature>
<dbReference type="Pfam" id="PF01564">
    <property type="entry name" value="Spermine_synth"/>
    <property type="match status" value="1"/>
</dbReference>
<dbReference type="InterPro" id="IPR001045">
    <property type="entry name" value="Spermi_synthase"/>
</dbReference>
<accession>T1BQD1</accession>
<dbReference type="PANTHER" id="PTHR11558">
    <property type="entry name" value="SPERMIDINE/SPERMINE SYNTHASE"/>
    <property type="match status" value="1"/>
</dbReference>
<dbReference type="CDD" id="cd02440">
    <property type="entry name" value="AdoMet_MTases"/>
    <property type="match status" value="1"/>
</dbReference>
<dbReference type="NCBIfam" id="NF037959">
    <property type="entry name" value="MFS_SpdSyn"/>
    <property type="match status" value="1"/>
</dbReference>
<reference evidence="5" key="2">
    <citation type="journal article" date="2014" name="ISME J.">
        <title>Microbial stratification in low pH oxic and suboxic macroscopic growths along an acid mine drainage.</title>
        <authorList>
            <person name="Mendez-Garcia C."/>
            <person name="Mesa V."/>
            <person name="Sprenger R.R."/>
            <person name="Richter M."/>
            <person name="Diez M.S."/>
            <person name="Solano J."/>
            <person name="Bargiela R."/>
            <person name="Golyshina O.V."/>
            <person name="Manteca A."/>
            <person name="Ramos J.L."/>
            <person name="Gallego J.R."/>
            <person name="Llorente I."/>
            <person name="Martins Dos Santos V.A."/>
            <person name="Jensen O.N."/>
            <person name="Pelaez A.I."/>
            <person name="Sanchez J."/>
            <person name="Ferrer M."/>
        </authorList>
    </citation>
    <scope>NUCLEOTIDE SEQUENCE</scope>
</reference>
<dbReference type="GO" id="GO:0005829">
    <property type="term" value="C:cytosol"/>
    <property type="evidence" value="ECO:0007669"/>
    <property type="project" value="TreeGrafter"/>
</dbReference>
<reference evidence="5" key="1">
    <citation type="submission" date="2013-08" db="EMBL/GenBank/DDBJ databases">
        <authorList>
            <person name="Mendez C."/>
            <person name="Richter M."/>
            <person name="Ferrer M."/>
            <person name="Sanchez J."/>
        </authorList>
    </citation>
    <scope>NUCLEOTIDE SEQUENCE</scope>
</reference>
<evidence type="ECO:0000256" key="2">
    <source>
        <dbReference type="ARBA" id="ARBA00022679"/>
    </source>
</evidence>
<feature type="domain" description="PABS" evidence="4">
    <location>
        <begin position="1"/>
        <end position="191"/>
    </location>
</feature>
<sequence length="369" mass="40657">GKVDASTGKDMSTQILSGHIGMLLRPDARNVLVIGLASGVTVGSVEQWPSVRHLVVAEISPAVVRSERWFDPFNHDALHDPRVHLVIDDGRHYLNVTHRSFQVVISEPSNPWESGPARLFTRQFFALVRAHLRPDGVYVQWVPLYGLSTSLLKAEVRTFLSVFPHVVMLKVSAGDLLLVGGRQPLVPRAHPPLPSAVSADLARVHSSRWDLLARFVGSTSGLRVWVGPGRFNTDDNGLLEFGAPRYLLVPTLEANIHSLRRIPWRAGLARWGKDAPLRLARALLRHGALRRAAFLARRAPPGAASWTLEGDIAARRRYWVTAANLWRRAGTAPAELHLAALEFSDPRCSAPPRHSPTSPPMATPLTIIT</sequence>
<dbReference type="PANTHER" id="PTHR11558:SF11">
    <property type="entry name" value="SPERMIDINE SYNTHASE"/>
    <property type="match status" value="1"/>
</dbReference>
<comment type="caution">
    <text evidence="5">The sequence shown here is derived from an EMBL/GenBank/DDBJ whole genome shotgun (WGS) entry which is preliminary data.</text>
</comment>
<dbReference type="SUPFAM" id="SSF53335">
    <property type="entry name" value="S-adenosyl-L-methionine-dependent methyltransferases"/>
    <property type="match status" value="1"/>
</dbReference>
<evidence type="ECO:0000256" key="1">
    <source>
        <dbReference type="ARBA" id="ARBA00007867"/>
    </source>
</evidence>
<evidence type="ECO:0000256" key="3">
    <source>
        <dbReference type="SAM" id="MobiDB-lite"/>
    </source>
</evidence>
<dbReference type="GO" id="GO:0008295">
    <property type="term" value="P:spermidine biosynthetic process"/>
    <property type="evidence" value="ECO:0007669"/>
    <property type="project" value="TreeGrafter"/>
</dbReference>
<proteinExistence type="inferred from homology"/>
<name>T1BQD1_9ZZZZ</name>
<dbReference type="GO" id="GO:0004766">
    <property type="term" value="F:spermidine synthase activity"/>
    <property type="evidence" value="ECO:0007669"/>
    <property type="project" value="TreeGrafter"/>
</dbReference>
<evidence type="ECO:0000313" key="5">
    <source>
        <dbReference type="EMBL" id="EQD55459.1"/>
    </source>
</evidence>
<dbReference type="InterPro" id="IPR030374">
    <property type="entry name" value="PABS"/>
</dbReference>
<gene>
    <name evidence="5" type="ORF">B1B_09216</name>
</gene>
<feature type="compositionally biased region" description="Pro residues" evidence="3">
    <location>
        <begin position="353"/>
        <end position="362"/>
    </location>
</feature>
<dbReference type="AlphaFoldDB" id="T1BQD1"/>
<organism evidence="5">
    <name type="scientific">mine drainage metagenome</name>
    <dbReference type="NCBI Taxonomy" id="410659"/>
    <lineage>
        <taxon>unclassified sequences</taxon>
        <taxon>metagenomes</taxon>
        <taxon>ecological metagenomes</taxon>
    </lineage>
</organism>
<dbReference type="PROSITE" id="PS51006">
    <property type="entry name" value="PABS_2"/>
    <property type="match status" value="1"/>
</dbReference>
<evidence type="ECO:0000259" key="4">
    <source>
        <dbReference type="PROSITE" id="PS51006"/>
    </source>
</evidence>
<dbReference type="EMBL" id="AUZY01006063">
    <property type="protein sequence ID" value="EQD55459.1"/>
    <property type="molecule type" value="Genomic_DNA"/>
</dbReference>
<feature type="region of interest" description="Disordered" evidence="3">
    <location>
        <begin position="348"/>
        <end position="369"/>
    </location>
</feature>
<keyword evidence="2" id="KW-0808">Transferase</keyword>
<dbReference type="InterPro" id="IPR029063">
    <property type="entry name" value="SAM-dependent_MTases_sf"/>
</dbReference>
<dbReference type="Gene3D" id="3.40.50.150">
    <property type="entry name" value="Vaccinia Virus protein VP39"/>
    <property type="match status" value="1"/>
</dbReference>